<proteinExistence type="predicted"/>
<keyword evidence="1" id="KW-1133">Transmembrane helix</keyword>
<sequence>MTDESTLPRSTPRIRVGRISLIAVGLFLLAGSIAWHYRLLPGSYPSARENAIMVIAPYRHEGTWVFDDDSTGLVKEPFLAGVPEMIDVLVEDIPDADEGFRLLFSAKPFPGHQEKLTWLRGDSEGNFYAIDDPPMEGWICPAMFKYYSKAPKNLYVKAECIQER</sequence>
<dbReference type="Proteomes" id="UP000319852">
    <property type="component" value="Chromosome"/>
</dbReference>
<dbReference type="AlphaFoldDB" id="A0A517N171"/>
<evidence type="ECO:0000313" key="2">
    <source>
        <dbReference type="EMBL" id="QDT00881.1"/>
    </source>
</evidence>
<reference evidence="2 3" key="1">
    <citation type="submission" date="2019-02" db="EMBL/GenBank/DDBJ databases">
        <title>Deep-cultivation of Planctomycetes and their phenomic and genomic characterization uncovers novel biology.</title>
        <authorList>
            <person name="Wiegand S."/>
            <person name="Jogler M."/>
            <person name="Boedeker C."/>
            <person name="Pinto D."/>
            <person name="Vollmers J."/>
            <person name="Rivas-Marin E."/>
            <person name="Kohn T."/>
            <person name="Peeters S.H."/>
            <person name="Heuer A."/>
            <person name="Rast P."/>
            <person name="Oberbeckmann S."/>
            <person name="Bunk B."/>
            <person name="Jeske O."/>
            <person name="Meyerdierks A."/>
            <person name="Storesund J.E."/>
            <person name="Kallscheuer N."/>
            <person name="Luecker S."/>
            <person name="Lage O.M."/>
            <person name="Pohl T."/>
            <person name="Merkel B.J."/>
            <person name="Hornburger P."/>
            <person name="Mueller R.-W."/>
            <person name="Bruemmer F."/>
            <person name="Labrenz M."/>
            <person name="Spormann A.M."/>
            <person name="Op den Camp H."/>
            <person name="Overmann J."/>
            <person name="Amann R."/>
            <person name="Jetten M.S.M."/>
            <person name="Mascher T."/>
            <person name="Medema M.H."/>
            <person name="Devos D.P."/>
            <person name="Kaster A.-K."/>
            <person name="Ovreas L."/>
            <person name="Rohde M."/>
            <person name="Galperin M.Y."/>
            <person name="Jogler C."/>
        </authorList>
    </citation>
    <scope>NUCLEOTIDE SEQUENCE [LARGE SCALE GENOMIC DNA]</scope>
    <source>
        <strain evidence="2 3">HG15A2</strain>
    </source>
</reference>
<accession>A0A517N171</accession>
<feature type="transmembrane region" description="Helical" evidence="1">
    <location>
        <begin position="19"/>
        <end position="37"/>
    </location>
</feature>
<name>A0A517N171_9BACT</name>
<protein>
    <submittedName>
        <fullName evidence="2">Uncharacterized protein</fullName>
    </submittedName>
</protein>
<organism evidence="2 3">
    <name type="scientific">Adhaeretor mobilis</name>
    <dbReference type="NCBI Taxonomy" id="1930276"/>
    <lineage>
        <taxon>Bacteria</taxon>
        <taxon>Pseudomonadati</taxon>
        <taxon>Planctomycetota</taxon>
        <taxon>Planctomycetia</taxon>
        <taxon>Pirellulales</taxon>
        <taxon>Lacipirellulaceae</taxon>
        <taxon>Adhaeretor</taxon>
    </lineage>
</organism>
<dbReference type="InterPro" id="IPR046562">
    <property type="entry name" value="DUF6717"/>
</dbReference>
<dbReference type="KEGG" id="amob:HG15A2_42230"/>
<dbReference type="Pfam" id="PF20475">
    <property type="entry name" value="DUF6717"/>
    <property type="match status" value="1"/>
</dbReference>
<dbReference type="RefSeq" id="WP_246117803.1">
    <property type="nucleotide sequence ID" value="NZ_CP036263.1"/>
</dbReference>
<gene>
    <name evidence="2" type="ORF">HG15A2_42230</name>
</gene>
<keyword evidence="1" id="KW-0472">Membrane</keyword>
<keyword evidence="3" id="KW-1185">Reference proteome</keyword>
<dbReference type="EMBL" id="CP036263">
    <property type="protein sequence ID" value="QDT00881.1"/>
    <property type="molecule type" value="Genomic_DNA"/>
</dbReference>
<evidence type="ECO:0000256" key="1">
    <source>
        <dbReference type="SAM" id="Phobius"/>
    </source>
</evidence>
<keyword evidence="1" id="KW-0812">Transmembrane</keyword>
<evidence type="ECO:0000313" key="3">
    <source>
        <dbReference type="Proteomes" id="UP000319852"/>
    </source>
</evidence>